<dbReference type="Proteomes" id="UP000721415">
    <property type="component" value="Unassembled WGS sequence"/>
</dbReference>
<feature type="transmembrane region" description="Helical" evidence="1">
    <location>
        <begin position="31"/>
        <end position="54"/>
    </location>
</feature>
<organism evidence="2 3">
    <name type="scientific">Facklamia lactis</name>
    <dbReference type="NCBI Taxonomy" id="2749967"/>
    <lineage>
        <taxon>Bacteria</taxon>
        <taxon>Bacillati</taxon>
        <taxon>Bacillota</taxon>
        <taxon>Bacilli</taxon>
        <taxon>Lactobacillales</taxon>
        <taxon>Aerococcaceae</taxon>
        <taxon>Facklamia</taxon>
    </lineage>
</organism>
<evidence type="ECO:0000256" key="1">
    <source>
        <dbReference type="SAM" id="Phobius"/>
    </source>
</evidence>
<proteinExistence type="predicted"/>
<name>A0ABS0LU14_9LACT</name>
<reference evidence="2 3" key="1">
    <citation type="submission" date="2020-07" db="EMBL/GenBank/DDBJ databases">
        <title>Facklamia lactis sp. nov., isolated from raw milk.</title>
        <authorList>
            <person name="Doll E.V."/>
            <person name="Huptas C."/>
            <person name="Staib L."/>
            <person name="Wenning M."/>
            <person name="Scherer S."/>
        </authorList>
    </citation>
    <scope>NUCLEOTIDE SEQUENCE [LARGE SCALE GENOMIC DNA]</scope>
    <source>
        <strain evidence="2 3">DSM 111018</strain>
    </source>
</reference>
<gene>
    <name evidence="2" type="ORF">HZY91_07770</name>
</gene>
<keyword evidence="1" id="KW-0472">Membrane</keyword>
<keyword evidence="3" id="KW-1185">Reference proteome</keyword>
<sequence>MVNQNDFNSTIEKEITKQLQEIDRHVDRTGWPLLIVGVSIFFLLVYLFITVFSIPTSEEYHGSQAAITERIDSLEQRIDELESEIESLK</sequence>
<dbReference type="EMBL" id="JACBXQ010000004">
    <property type="protein sequence ID" value="MBG9986794.1"/>
    <property type="molecule type" value="Genomic_DNA"/>
</dbReference>
<accession>A0ABS0LU14</accession>
<evidence type="ECO:0000313" key="2">
    <source>
        <dbReference type="EMBL" id="MBG9986794.1"/>
    </source>
</evidence>
<keyword evidence="1" id="KW-0812">Transmembrane</keyword>
<dbReference type="RefSeq" id="WP_197115706.1">
    <property type="nucleotide sequence ID" value="NZ_JACBXQ010000004.1"/>
</dbReference>
<protein>
    <submittedName>
        <fullName evidence="2">Uncharacterized protein</fullName>
    </submittedName>
</protein>
<evidence type="ECO:0000313" key="3">
    <source>
        <dbReference type="Proteomes" id="UP000721415"/>
    </source>
</evidence>
<comment type="caution">
    <text evidence="2">The sequence shown here is derived from an EMBL/GenBank/DDBJ whole genome shotgun (WGS) entry which is preliminary data.</text>
</comment>
<keyword evidence="1" id="KW-1133">Transmembrane helix</keyword>